<evidence type="ECO:0000313" key="5">
    <source>
        <dbReference type="EMBL" id="GAN12117.1"/>
    </source>
</evidence>
<proteinExistence type="predicted"/>
<dbReference type="RefSeq" id="WP_007406084.1">
    <property type="nucleotide sequence ID" value="NZ_BBJS01000004.1"/>
</dbReference>
<dbReference type="EMBL" id="BBJS01000004">
    <property type="protein sequence ID" value="GAN12117.1"/>
    <property type="molecule type" value="Genomic_DNA"/>
</dbReference>
<feature type="domain" description="HIRAN" evidence="4">
    <location>
        <begin position="32"/>
        <end position="78"/>
    </location>
</feature>
<sequence>MDEMTLAVVGIDFPNEDKARSNRRFEWLASAVGDPVTLRPEPRNAHDPNAIAVFSSRGVQGGYLSAERAPWVGMRIRRGDEVQAVFQGLDKSVAYIRVRFGGGAPSLPPAQAAPSRPEVADDDFYPDAEGLDWGA</sequence>
<comment type="caution">
    <text evidence="5">The sequence shown here is derived from an EMBL/GenBank/DDBJ whole genome shotgun (WGS) entry which is preliminary data.</text>
</comment>
<dbReference type="AlphaFoldDB" id="A0A0C9N7N4"/>
<dbReference type="InterPro" id="IPR014905">
    <property type="entry name" value="HIRAN"/>
</dbReference>
<dbReference type="GO" id="GO:0008270">
    <property type="term" value="F:zinc ion binding"/>
    <property type="evidence" value="ECO:0007669"/>
    <property type="project" value="InterPro"/>
</dbReference>
<dbReference type="GO" id="GO:0016818">
    <property type="term" value="F:hydrolase activity, acting on acid anhydrides, in phosphorus-containing anhydrides"/>
    <property type="evidence" value="ECO:0007669"/>
    <property type="project" value="InterPro"/>
</dbReference>
<accession>A0A0C9N7N4</accession>
<protein>
    <submittedName>
        <fullName evidence="5">DNA, contig: SP604</fullName>
    </submittedName>
</protein>
<keyword evidence="1" id="KW-0479">Metal-binding</keyword>
<dbReference type="Pfam" id="PF08797">
    <property type="entry name" value="HIRAN"/>
    <property type="match status" value="1"/>
</dbReference>
<gene>
    <name evidence="5" type="ORF">SP6_04_00410</name>
</gene>
<feature type="region of interest" description="Disordered" evidence="3">
    <location>
        <begin position="105"/>
        <end position="135"/>
    </location>
</feature>
<feature type="compositionally biased region" description="Acidic residues" evidence="3">
    <location>
        <begin position="120"/>
        <end position="135"/>
    </location>
</feature>
<dbReference type="Proteomes" id="UP000032025">
    <property type="component" value="Unassembled WGS sequence"/>
</dbReference>
<evidence type="ECO:0000313" key="6">
    <source>
        <dbReference type="Proteomes" id="UP000032025"/>
    </source>
</evidence>
<reference evidence="5 6" key="1">
    <citation type="submission" date="2014-08" db="EMBL/GenBank/DDBJ databases">
        <title>Whole genome shotgun sequence of Sphingomonas paucimobilis NBRC 13935.</title>
        <authorList>
            <person name="Hosoyama A."/>
            <person name="Hashimoto M."/>
            <person name="Hosoyama Y."/>
            <person name="Noguchi M."/>
            <person name="Uohara A."/>
            <person name="Ohji S."/>
            <person name="Katano-Makiyama Y."/>
            <person name="Ichikawa N."/>
            <person name="Kimura A."/>
            <person name="Yamazoe A."/>
            <person name="Fujita N."/>
        </authorList>
    </citation>
    <scope>NUCLEOTIDE SEQUENCE [LARGE SCALE GENOMIC DNA]</scope>
    <source>
        <strain evidence="5 6">NBRC 13935</strain>
    </source>
</reference>
<name>A0A0C9N7N4_SPHPI</name>
<dbReference type="GeneID" id="78526710"/>
<dbReference type="GO" id="GO:0003676">
    <property type="term" value="F:nucleic acid binding"/>
    <property type="evidence" value="ECO:0007669"/>
    <property type="project" value="InterPro"/>
</dbReference>
<keyword evidence="6" id="KW-1185">Reference proteome</keyword>
<evidence type="ECO:0000256" key="1">
    <source>
        <dbReference type="ARBA" id="ARBA00022723"/>
    </source>
</evidence>
<dbReference type="Gene3D" id="3.30.70.2330">
    <property type="match status" value="1"/>
</dbReference>
<evidence type="ECO:0000256" key="2">
    <source>
        <dbReference type="ARBA" id="ARBA00022801"/>
    </source>
</evidence>
<keyword evidence="2" id="KW-0378">Hydrolase</keyword>
<evidence type="ECO:0000256" key="3">
    <source>
        <dbReference type="SAM" id="MobiDB-lite"/>
    </source>
</evidence>
<organism evidence="5 6">
    <name type="scientific">Sphingomonas paucimobilis NBRC 13935</name>
    <dbReference type="NCBI Taxonomy" id="1219050"/>
    <lineage>
        <taxon>Bacteria</taxon>
        <taxon>Pseudomonadati</taxon>
        <taxon>Pseudomonadota</taxon>
        <taxon>Alphaproteobacteria</taxon>
        <taxon>Sphingomonadales</taxon>
        <taxon>Sphingomonadaceae</taxon>
        <taxon>Sphingomonas</taxon>
    </lineage>
</organism>
<evidence type="ECO:0000259" key="4">
    <source>
        <dbReference type="Pfam" id="PF08797"/>
    </source>
</evidence>